<gene>
    <name evidence="1" type="ORF">F4820DRAFT_457939</name>
</gene>
<organism evidence="1 2">
    <name type="scientific">Hypoxylon rubiginosum</name>
    <dbReference type="NCBI Taxonomy" id="110542"/>
    <lineage>
        <taxon>Eukaryota</taxon>
        <taxon>Fungi</taxon>
        <taxon>Dikarya</taxon>
        <taxon>Ascomycota</taxon>
        <taxon>Pezizomycotina</taxon>
        <taxon>Sordariomycetes</taxon>
        <taxon>Xylariomycetidae</taxon>
        <taxon>Xylariales</taxon>
        <taxon>Hypoxylaceae</taxon>
        <taxon>Hypoxylon</taxon>
    </lineage>
</organism>
<sequence>MEVIGTASALAHLLELSIKASKAAKSLVQSFLNAPEELVQLATKLDHLRSRIEQLHRLEEELPVSNSLVLLPPEHQTILSSGLQTNLDALQAIRSLCYTRSGASQTVQARLRWATLDKKRTDQILGRVAKAESQLNTVLVILGIRLTSLNHMSLQALSASHTLLQAELRESIEAVKLSIQTEIRSKQSKLDIGSLLSPNLAHEVEPATRLTEHHMRRSLWYYSLTYGGLREPSIGDKHKRTRRKLRFVVEIGFNIFCQQVLQFELNLQQAARHWIGMPRFDCSVTLFNVRPQDASIFRACQGQDLSRIQYLLKSGQASIYDSNDEIGGLLEVIEHLLDLGCNPNMFYGTITEKRLPAILFAFDRGYSSTVSAMLSRGADIISFGPILAGLLQKLNAGFKWKVQLLRSVGYSDWKVELPNASRLSNTLLHGACEDRNFQEVLFALEIAQIDPNSEGEHRRTPLGHAASWGRFLKGVVVLVESGAEVNPNIASRNGTPLVQSLGRIDQRGFWRGYWLNDTTHYLLLQGASPHLRYEAGKNAWQLIWNLPWYGIGRWPRRLSFISLEGGLAHLLLHGSDPFRVFLDPAFLNQRSGLRNTTHDTYDRYASKLNLRALETGRSWSYGPVRWRKNAKEWLSKFEHCEETRKPRLDISWSPRGMIYQNRWAGDPQYAQGAEAVGDGTPSDVDHSGGGSGDDTEDEDEHTTFFQHQTQFYHHISSPEGQRLLSRFPVVLALCDALQFAGYRAEMDDDGDIWYEAGDGDRYFDAREEQEEGDDRPTDFCPICQDFDKHGLGHILREAEEAKRELREYREKVKAASNNFW</sequence>
<proteinExistence type="predicted"/>
<comment type="caution">
    <text evidence="1">The sequence shown here is derived from an EMBL/GenBank/DDBJ whole genome shotgun (WGS) entry which is preliminary data.</text>
</comment>
<dbReference type="EMBL" id="MU393466">
    <property type="protein sequence ID" value="KAI4865861.1"/>
    <property type="molecule type" value="Genomic_DNA"/>
</dbReference>
<protein>
    <submittedName>
        <fullName evidence="1">Uncharacterized protein</fullName>
    </submittedName>
</protein>
<accession>A0ACB9Z2V1</accession>
<reference evidence="1 2" key="1">
    <citation type="journal article" date="2022" name="New Phytol.">
        <title>Ecological generalism drives hyperdiversity of secondary metabolite gene clusters in xylarialean endophytes.</title>
        <authorList>
            <person name="Franco M.E.E."/>
            <person name="Wisecaver J.H."/>
            <person name="Arnold A.E."/>
            <person name="Ju Y.M."/>
            <person name="Slot J.C."/>
            <person name="Ahrendt S."/>
            <person name="Moore L.P."/>
            <person name="Eastman K.E."/>
            <person name="Scott K."/>
            <person name="Konkel Z."/>
            <person name="Mondo S.J."/>
            <person name="Kuo A."/>
            <person name="Hayes R.D."/>
            <person name="Haridas S."/>
            <person name="Andreopoulos B."/>
            <person name="Riley R."/>
            <person name="LaButti K."/>
            <person name="Pangilinan J."/>
            <person name="Lipzen A."/>
            <person name="Amirebrahimi M."/>
            <person name="Yan J."/>
            <person name="Adam C."/>
            <person name="Keymanesh K."/>
            <person name="Ng V."/>
            <person name="Louie K."/>
            <person name="Northen T."/>
            <person name="Drula E."/>
            <person name="Henrissat B."/>
            <person name="Hsieh H.M."/>
            <person name="Youens-Clark K."/>
            <person name="Lutzoni F."/>
            <person name="Miadlikowska J."/>
            <person name="Eastwood D.C."/>
            <person name="Hamelin R.C."/>
            <person name="Grigoriev I.V."/>
            <person name="U'Ren J.M."/>
        </authorList>
    </citation>
    <scope>NUCLEOTIDE SEQUENCE [LARGE SCALE GENOMIC DNA]</scope>
    <source>
        <strain evidence="1 2">CBS 119005</strain>
    </source>
</reference>
<evidence type="ECO:0000313" key="2">
    <source>
        <dbReference type="Proteomes" id="UP001497700"/>
    </source>
</evidence>
<keyword evidence="2" id="KW-1185">Reference proteome</keyword>
<evidence type="ECO:0000313" key="1">
    <source>
        <dbReference type="EMBL" id="KAI4865861.1"/>
    </source>
</evidence>
<name>A0ACB9Z2V1_9PEZI</name>
<dbReference type="Proteomes" id="UP001497700">
    <property type="component" value="Unassembled WGS sequence"/>
</dbReference>